<dbReference type="AlphaFoldDB" id="A0AAE1L5X6"/>
<evidence type="ECO:0000313" key="3">
    <source>
        <dbReference type="Proteomes" id="UP001219518"/>
    </source>
</evidence>
<feature type="compositionally biased region" description="Low complexity" evidence="1">
    <location>
        <begin position="631"/>
        <end position="643"/>
    </location>
</feature>
<reference evidence="2" key="1">
    <citation type="submission" date="2021-07" db="EMBL/GenBank/DDBJ databases">
        <authorList>
            <person name="Catto M.A."/>
            <person name="Jacobson A."/>
            <person name="Kennedy G."/>
            <person name="Labadie P."/>
            <person name="Hunt B.G."/>
            <person name="Srinivasan R."/>
        </authorList>
    </citation>
    <scope>NUCLEOTIDE SEQUENCE</scope>
    <source>
        <strain evidence="2">PL_HMW_Pooled</strain>
        <tissue evidence="2">Head</tissue>
    </source>
</reference>
<protein>
    <submittedName>
        <fullName evidence="2">Craniofacial development protein 2</fullName>
    </submittedName>
</protein>
<evidence type="ECO:0000256" key="1">
    <source>
        <dbReference type="SAM" id="MobiDB-lite"/>
    </source>
</evidence>
<proteinExistence type="predicted"/>
<comment type="caution">
    <text evidence="2">The sequence shown here is derived from an EMBL/GenBank/DDBJ whole genome shotgun (WGS) entry which is preliminary data.</text>
</comment>
<dbReference type="EMBL" id="JAHWGI010000014">
    <property type="protein sequence ID" value="KAK3907625.1"/>
    <property type="molecule type" value="Genomic_DNA"/>
</dbReference>
<feature type="compositionally biased region" description="Basic and acidic residues" evidence="1">
    <location>
        <begin position="615"/>
        <end position="624"/>
    </location>
</feature>
<dbReference type="Gene3D" id="3.60.10.10">
    <property type="entry name" value="Endonuclease/exonuclease/phosphatase"/>
    <property type="match status" value="1"/>
</dbReference>
<gene>
    <name evidence="2" type="ORF">KUF71_018261</name>
</gene>
<keyword evidence="3" id="KW-1185">Reference proteome</keyword>
<sequence>MEHSACRRRVPPWAAAAWAGSACAQLPPALETLPRNLAFPVHAPRELLRTTRVSGQSFPVVIDYVDLPATLPASNMLMEALTHQLTGCGVDLLAGQVAVLRHRLAVQLALQRRRYLDDIVEAVTRNYRHYDGNAFLDLNRIPNMQSMVDGYIRDIGDAWTARAFGAEVLRACADSEAVNVLLLVPGQGTSLVSPHEGVTPLRTVCLLCRSNSAGEGADTYSSVFRVDFNPSAPAPPPQTLPPALPVTLCAPAPPPPPRPPAPPPPASTPDSGLESPPPSAEQRRGRARPLPHPAQPSMPIKTEDDVDSVISEGSVRSIAALQAFTLVSYVGELPGYTIFAHDGVADGFATGFAVRDELVGAVTRFVSSPSARACRLDLCGSPTNVSLVSVLAPPEHAGPAEHARFSRALDNLVNTAPLDAVLVVLGDFGAEVGREPNALRCVAGASSLHRDYSDNGVRLLHFAVRNDFVIKSTMLDKRLEARATRVSVVQRADGSERVFCSQVDHVLLRRRHRGYVRSVRAVPNAGLSDSNHRMLLVDVSMPCSGKRRREAKKPVSEVLQEMLCWKEARITTDNMYRRLLSRTGGNKRLEREDEDLDSVMADLGKLLHEIKECESMMESDSRLSRERRRAPAASSSSSAAAAAAPPPPTSLSPRCTFSVTIPGAPRPLLRHQPYPAPTPRDRFRNRKRRRPSRDVKSTAS</sequence>
<dbReference type="InterPro" id="IPR036691">
    <property type="entry name" value="Endo/exonu/phosph_ase_sf"/>
</dbReference>
<feature type="region of interest" description="Disordered" evidence="1">
    <location>
        <begin position="615"/>
        <end position="700"/>
    </location>
</feature>
<evidence type="ECO:0000313" key="2">
    <source>
        <dbReference type="EMBL" id="KAK3907625.1"/>
    </source>
</evidence>
<accession>A0AAE1L5X6</accession>
<feature type="region of interest" description="Disordered" evidence="1">
    <location>
        <begin position="234"/>
        <end position="303"/>
    </location>
</feature>
<dbReference type="PROSITE" id="PS51257">
    <property type="entry name" value="PROKAR_LIPOPROTEIN"/>
    <property type="match status" value="1"/>
</dbReference>
<organism evidence="2 3">
    <name type="scientific">Frankliniella fusca</name>
    <dbReference type="NCBI Taxonomy" id="407009"/>
    <lineage>
        <taxon>Eukaryota</taxon>
        <taxon>Metazoa</taxon>
        <taxon>Ecdysozoa</taxon>
        <taxon>Arthropoda</taxon>
        <taxon>Hexapoda</taxon>
        <taxon>Insecta</taxon>
        <taxon>Pterygota</taxon>
        <taxon>Neoptera</taxon>
        <taxon>Paraneoptera</taxon>
        <taxon>Thysanoptera</taxon>
        <taxon>Terebrantia</taxon>
        <taxon>Thripoidea</taxon>
        <taxon>Thripidae</taxon>
        <taxon>Frankliniella</taxon>
    </lineage>
</organism>
<dbReference type="SUPFAM" id="SSF56219">
    <property type="entry name" value="DNase I-like"/>
    <property type="match status" value="1"/>
</dbReference>
<feature type="compositionally biased region" description="Pro residues" evidence="1">
    <location>
        <begin position="251"/>
        <end position="267"/>
    </location>
</feature>
<name>A0AAE1L5X6_9NEOP</name>
<feature type="compositionally biased region" description="Pro residues" evidence="1">
    <location>
        <begin position="234"/>
        <end position="244"/>
    </location>
</feature>
<reference evidence="2" key="2">
    <citation type="journal article" date="2023" name="BMC Genomics">
        <title>Pest status, molecular evolution, and epigenetic factors derived from the genome assembly of Frankliniella fusca, a thysanopteran phytovirus vector.</title>
        <authorList>
            <person name="Catto M.A."/>
            <person name="Labadie P.E."/>
            <person name="Jacobson A.L."/>
            <person name="Kennedy G.G."/>
            <person name="Srinivasan R."/>
            <person name="Hunt B.G."/>
        </authorList>
    </citation>
    <scope>NUCLEOTIDE SEQUENCE</scope>
    <source>
        <strain evidence="2">PL_HMW_Pooled</strain>
    </source>
</reference>
<dbReference type="Proteomes" id="UP001219518">
    <property type="component" value="Unassembled WGS sequence"/>
</dbReference>